<dbReference type="Gramene" id="OMO72903">
    <property type="protein sequence ID" value="OMO72903"/>
    <property type="gene ID" value="CCACVL1_17533"/>
</dbReference>
<dbReference type="OMA" id="IDRSFHS"/>
<dbReference type="InterPro" id="IPR010259">
    <property type="entry name" value="S8pro/Inhibitor_I9"/>
</dbReference>
<dbReference type="InterPro" id="IPR037045">
    <property type="entry name" value="S8pro/Inhibitor_I9_sf"/>
</dbReference>
<dbReference type="InterPro" id="IPR000209">
    <property type="entry name" value="Peptidase_S8/S53_dom"/>
</dbReference>
<feature type="active site" description="Charge relay system" evidence="6 7">
    <location>
        <position position="112"/>
    </location>
</feature>
<dbReference type="Gene3D" id="2.60.40.2310">
    <property type="match status" value="1"/>
</dbReference>
<keyword evidence="3" id="KW-0732">Signal</keyword>
<dbReference type="SUPFAM" id="SSF52743">
    <property type="entry name" value="Subtilisin-like"/>
    <property type="match status" value="1"/>
</dbReference>
<evidence type="ECO:0000259" key="10">
    <source>
        <dbReference type="Pfam" id="PF17766"/>
    </source>
</evidence>
<proteinExistence type="inferred from homology"/>
<dbReference type="GO" id="GO:0004252">
    <property type="term" value="F:serine-type endopeptidase activity"/>
    <property type="evidence" value="ECO:0007669"/>
    <property type="project" value="UniProtKB-UniRule"/>
</dbReference>
<evidence type="ECO:0000259" key="9">
    <source>
        <dbReference type="Pfam" id="PF05922"/>
    </source>
</evidence>
<comment type="similarity">
    <text evidence="1 7">Belongs to the peptidase S8 family.</text>
</comment>
<dbReference type="Gene3D" id="3.50.30.30">
    <property type="match status" value="1"/>
</dbReference>
<dbReference type="Pfam" id="PF00082">
    <property type="entry name" value="Peptidase_S8"/>
    <property type="match status" value="1"/>
</dbReference>
<dbReference type="PROSITE" id="PS00138">
    <property type="entry name" value="SUBTILASE_SER"/>
    <property type="match status" value="1"/>
</dbReference>
<reference evidence="11 12" key="1">
    <citation type="submission" date="2013-09" db="EMBL/GenBank/DDBJ databases">
        <title>Corchorus capsularis genome sequencing.</title>
        <authorList>
            <person name="Alam M."/>
            <person name="Haque M.S."/>
            <person name="Islam M.S."/>
            <person name="Emdad E.M."/>
            <person name="Islam M.M."/>
            <person name="Ahmed B."/>
            <person name="Halim A."/>
            <person name="Hossen Q.M.M."/>
            <person name="Hossain M.Z."/>
            <person name="Ahmed R."/>
            <person name="Khan M.M."/>
            <person name="Islam R."/>
            <person name="Rashid M.M."/>
            <person name="Khan S.A."/>
            <person name="Rahman M.S."/>
            <person name="Alam M."/>
        </authorList>
    </citation>
    <scope>NUCLEOTIDE SEQUENCE [LARGE SCALE GENOMIC DNA]</scope>
    <source>
        <strain evidence="12">cv. CVL-1</strain>
        <tissue evidence="11">Whole seedling</tissue>
    </source>
</reference>
<comment type="caution">
    <text evidence="11">The sequence shown here is derived from an EMBL/GenBank/DDBJ whole genome shotgun (WGS) entry which is preliminary data.</text>
</comment>
<dbReference type="Gene3D" id="3.40.50.200">
    <property type="entry name" value="Peptidase S8/S53 domain"/>
    <property type="match status" value="1"/>
</dbReference>
<accession>A0A1R3HRC0</accession>
<dbReference type="AlphaFoldDB" id="A0A1R3HRC0"/>
<dbReference type="Proteomes" id="UP000188268">
    <property type="component" value="Unassembled WGS sequence"/>
</dbReference>
<dbReference type="PRINTS" id="PR00723">
    <property type="entry name" value="SUBTILISIN"/>
</dbReference>
<dbReference type="EMBL" id="AWWV01011317">
    <property type="protein sequence ID" value="OMO72903.1"/>
    <property type="molecule type" value="Genomic_DNA"/>
</dbReference>
<evidence type="ECO:0000256" key="2">
    <source>
        <dbReference type="ARBA" id="ARBA00022670"/>
    </source>
</evidence>
<feature type="active site" description="Charge relay system" evidence="6 7">
    <location>
        <position position="523"/>
    </location>
</feature>
<protein>
    <recommendedName>
        <fullName evidence="13">Peptidase S8/S53 domain-containing protein</fullName>
    </recommendedName>
</protein>
<dbReference type="OrthoDB" id="10256524at2759"/>
<organism evidence="11 12">
    <name type="scientific">Corchorus capsularis</name>
    <name type="common">Jute</name>
    <dbReference type="NCBI Taxonomy" id="210143"/>
    <lineage>
        <taxon>Eukaryota</taxon>
        <taxon>Viridiplantae</taxon>
        <taxon>Streptophyta</taxon>
        <taxon>Embryophyta</taxon>
        <taxon>Tracheophyta</taxon>
        <taxon>Spermatophyta</taxon>
        <taxon>Magnoliopsida</taxon>
        <taxon>eudicotyledons</taxon>
        <taxon>Gunneridae</taxon>
        <taxon>Pentapetalae</taxon>
        <taxon>rosids</taxon>
        <taxon>malvids</taxon>
        <taxon>Malvales</taxon>
        <taxon>Malvaceae</taxon>
        <taxon>Grewioideae</taxon>
        <taxon>Apeibeae</taxon>
        <taxon>Corchorus</taxon>
    </lineage>
</organism>
<dbReference type="PROSITE" id="PS51892">
    <property type="entry name" value="SUBTILASE"/>
    <property type="match status" value="1"/>
</dbReference>
<feature type="domain" description="Peptidase S8/S53" evidence="8">
    <location>
        <begin position="105"/>
        <end position="582"/>
    </location>
</feature>
<dbReference type="InterPro" id="IPR034197">
    <property type="entry name" value="Peptidases_S8_3"/>
</dbReference>
<keyword evidence="5 7" id="KW-0720">Serine protease</keyword>
<feature type="domain" description="Subtilisin-like protease fibronectin type-III" evidence="10">
    <location>
        <begin position="638"/>
        <end position="735"/>
    </location>
</feature>
<evidence type="ECO:0000313" key="12">
    <source>
        <dbReference type="Proteomes" id="UP000188268"/>
    </source>
</evidence>
<gene>
    <name evidence="11" type="ORF">CCACVL1_17533</name>
</gene>
<evidence type="ECO:0000256" key="4">
    <source>
        <dbReference type="ARBA" id="ARBA00022801"/>
    </source>
</evidence>
<dbReference type="Gene3D" id="3.30.70.80">
    <property type="entry name" value="Peptidase S8 propeptide/proteinase inhibitor I9"/>
    <property type="match status" value="1"/>
</dbReference>
<name>A0A1R3HRC0_COCAP</name>
<dbReference type="Pfam" id="PF05922">
    <property type="entry name" value="Inhibitor_I9"/>
    <property type="match status" value="1"/>
</dbReference>
<evidence type="ECO:0000256" key="7">
    <source>
        <dbReference type="PROSITE-ProRule" id="PRU01240"/>
    </source>
</evidence>
<evidence type="ECO:0000256" key="5">
    <source>
        <dbReference type="ARBA" id="ARBA00022825"/>
    </source>
</evidence>
<dbReference type="InterPro" id="IPR023828">
    <property type="entry name" value="Peptidase_S8_Ser-AS"/>
</dbReference>
<evidence type="ECO:0000259" key="8">
    <source>
        <dbReference type="Pfam" id="PF00082"/>
    </source>
</evidence>
<dbReference type="InterPro" id="IPR036852">
    <property type="entry name" value="Peptidase_S8/S53_dom_sf"/>
</dbReference>
<evidence type="ECO:0008006" key="13">
    <source>
        <dbReference type="Google" id="ProtNLM"/>
    </source>
</evidence>
<feature type="active site" description="Charge relay system" evidence="6 7">
    <location>
        <position position="186"/>
    </location>
</feature>
<evidence type="ECO:0000256" key="1">
    <source>
        <dbReference type="ARBA" id="ARBA00011073"/>
    </source>
</evidence>
<dbReference type="Pfam" id="PF17766">
    <property type="entry name" value="fn3_6"/>
    <property type="match status" value="1"/>
</dbReference>
<evidence type="ECO:0000313" key="11">
    <source>
        <dbReference type="EMBL" id="OMO72903.1"/>
    </source>
</evidence>
<dbReference type="GO" id="GO:0006508">
    <property type="term" value="P:proteolysis"/>
    <property type="evidence" value="ECO:0007669"/>
    <property type="project" value="UniProtKB-KW"/>
</dbReference>
<evidence type="ECO:0000256" key="3">
    <source>
        <dbReference type="ARBA" id="ARBA00022729"/>
    </source>
</evidence>
<keyword evidence="12" id="KW-1185">Reference proteome</keyword>
<feature type="domain" description="Inhibitor I9" evidence="9">
    <location>
        <begin position="9"/>
        <end position="75"/>
    </location>
</feature>
<dbReference type="FunFam" id="3.40.50.200:FF:000006">
    <property type="entry name" value="Subtilisin-like protease SBT1.5"/>
    <property type="match status" value="1"/>
</dbReference>
<evidence type="ECO:0000256" key="6">
    <source>
        <dbReference type="PIRSR" id="PIRSR615500-1"/>
    </source>
</evidence>
<keyword evidence="4 7" id="KW-0378">Hydrolase</keyword>
<dbReference type="InterPro" id="IPR015500">
    <property type="entry name" value="Peptidase_S8_subtilisin-rel"/>
</dbReference>
<dbReference type="InterPro" id="IPR045051">
    <property type="entry name" value="SBT"/>
</dbReference>
<dbReference type="InterPro" id="IPR041469">
    <property type="entry name" value="Subtilisin-like_FN3"/>
</dbReference>
<keyword evidence="2 7" id="KW-0645">Protease</keyword>
<dbReference type="CDD" id="cd02120">
    <property type="entry name" value="PA_subtilisin_like"/>
    <property type="match status" value="1"/>
</dbReference>
<dbReference type="STRING" id="210143.A0A1R3HRC0"/>
<dbReference type="PANTHER" id="PTHR10795">
    <property type="entry name" value="PROPROTEIN CONVERTASE SUBTILISIN/KEXIN"/>
    <property type="match status" value="1"/>
</dbReference>
<sequence length="738" mass="80213">MGSSNGGNVEEAESDHLQLLSTVIPRQERERMCLIHHYHHAFRGFSAMLTQNEASELAGRDGIVSVFPDSILQLHTTRSWDFIEGTSYSNPNFKLTHHHHKSTYDVIIGMIDGGIWPESPSFRDEGMGEIPARWKGVCMEGPDFKKSNCNRKLIGARYYNIVQHTSKSKNSKEMNVVKSPRDSLGHGTHTASIAGGAQVSNASYNGLAQGTARGGYPYARIAMYKACSEDGCPSSTTLKAIDDAIKDGVDIISISIGMSSVLQSDYLKDPIAIGAFHAQEMGVMVACSGGNEGPDPFTVINAAPWIFTVAASNIDRDFQSTLLLGNGRTFQGSAINFSNLTRLETYPLAYGKSIASKFSPISEARSCYPGSLDPEKVKGKIIVCFDGFPFVSREIKKLVAEDAQAKGMILINQNGKGAPYDSGPFPFTEVETAIGYKILKYINSNKNPTATILPTTDIPRYRPAPVVAYFSSRGPGVLSENILKPDIMAPGVAILGAVIPKLEQGNAMLGEKPFHYAIKSGTSMACPHVSGASAFIKSVRPQWTSSMIRSSLMTTATVYDNVGQPLTNSSGSFAIPHEMGVGEISPLKALDPGLVFETTTQDYLNFLCYNGSPDKNIRSMSKKNFKCPKKSSAHLISNINYPSISISRLSKTSGFRIIKRRVTNVGPQNVTYTATVDAPLGLKVKVFPTKITFVENERRVPFKVLFDGRDASTGYNFGALTWSGGLYSVRMIFAVNVE</sequence>
<dbReference type="CDD" id="cd04852">
    <property type="entry name" value="Peptidases_S8_3"/>
    <property type="match status" value="1"/>
</dbReference>